<keyword evidence="1" id="KW-0574">Periplasm</keyword>
<organism evidence="3">
    <name type="scientific">Pseudomonas syringae pv. actinidiae</name>
    <dbReference type="NCBI Taxonomy" id="103796"/>
    <lineage>
        <taxon>Bacteria</taxon>
        <taxon>Pseudomonadati</taxon>
        <taxon>Pseudomonadota</taxon>
        <taxon>Gammaproteobacteria</taxon>
        <taxon>Pseudomonadales</taxon>
        <taxon>Pseudomonadaceae</taxon>
        <taxon>Pseudomonas</taxon>
        <taxon>Pseudomonas syringae</taxon>
    </lineage>
</organism>
<dbReference type="InterPro" id="IPR012336">
    <property type="entry name" value="Thioredoxin-like_fold"/>
</dbReference>
<protein>
    <recommendedName>
        <fullName evidence="1">Thiol:disulfide interchange protein</fullName>
    </recommendedName>
</protein>
<evidence type="ECO:0000313" key="3">
    <source>
        <dbReference type="EMBL" id="QOC74197.1"/>
    </source>
</evidence>
<dbReference type="EMBL" id="MK569690">
    <property type="protein sequence ID" value="QOC74197.1"/>
    <property type="molecule type" value="Genomic_DNA"/>
</dbReference>
<feature type="domain" description="Thioredoxin-like fold" evidence="2">
    <location>
        <begin position="133"/>
        <end position="240"/>
    </location>
</feature>
<dbReference type="InterPro" id="IPR036249">
    <property type="entry name" value="Thioredoxin-like_sf"/>
</dbReference>
<keyword evidence="1" id="KW-0676">Redox-active center</keyword>
<evidence type="ECO:0000259" key="2">
    <source>
        <dbReference type="Pfam" id="PF13098"/>
    </source>
</evidence>
<dbReference type="Gene3D" id="3.40.30.10">
    <property type="entry name" value="Glutaredoxin"/>
    <property type="match status" value="1"/>
</dbReference>
<keyword evidence="1" id="KW-0732">Signal</keyword>
<comment type="subcellular location">
    <subcellularLocation>
        <location evidence="1">Periplasm</location>
    </subcellularLocation>
</comment>
<feature type="chain" id="PRO_5029943142" description="Thiol:disulfide interchange protein" evidence="1">
    <location>
        <begin position="24"/>
        <end position="267"/>
    </location>
</feature>
<proteinExistence type="inferred from homology"/>
<reference evidence="3" key="1">
    <citation type="submission" date="2019-02" db="EMBL/GenBank/DDBJ databases">
        <authorList>
            <person name="Taiaroa G."/>
            <person name="Butler M."/>
            <person name="Lamont I."/>
            <person name="Black M."/>
            <person name="Poulter J."/>
            <person name="Zhao M."/>
            <person name="Poulter R."/>
        </authorList>
    </citation>
    <scope>NUCLEOTIDE SEQUENCE</scope>
    <source>
        <strain evidence="3">1215</strain>
        <plasmid evidence="3">pMG4_1215</plasmid>
    </source>
</reference>
<dbReference type="CDD" id="cd03020">
    <property type="entry name" value="DsbA_DsbC_DsbG"/>
    <property type="match status" value="1"/>
</dbReference>
<geneLocation type="plasmid" evidence="3">
    <name>pMG4_1215</name>
</geneLocation>
<comment type="function">
    <text evidence="1">Required for disulfide bond formation in some periplasmic proteins. Acts by transferring its disulfide bond to other proteins and is reduced in the process.</text>
</comment>
<feature type="signal peptide" evidence="1">
    <location>
        <begin position="1"/>
        <end position="23"/>
    </location>
</feature>
<dbReference type="SUPFAM" id="SSF52833">
    <property type="entry name" value="Thioredoxin-like"/>
    <property type="match status" value="1"/>
</dbReference>
<sequence>MATKKVALILAGAFAGITNCAIANDNPTTALNCGAPADFQWLADALGKSSGQPAHIQAVTSANALSLCEVRLESGNLVYSRPGDKTIMVGRLYGVSGDSIVDLTQTSLEATNQSLLKHIKKDDYVAYSPSQPAKAFIYVMTDVDCAYCRKLHKEIPDLNKAGIEVRYLPYVRSGRQGSAWNTMSNVWCAAGDRKLLLDEAMGGKKLERQECGETVLDRYQDFGRQTQLQGTPHILFSDGRSQSGSSADLVSKALSSASSYTATNSAQ</sequence>
<keyword evidence="3" id="KW-0614">Plasmid</keyword>
<dbReference type="InterPro" id="IPR033954">
    <property type="entry name" value="DiS-bond_Isoase_DsbC/G"/>
</dbReference>
<dbReference type="Pfam" id="PF13098">
    <property type="entry name" value="Thioredoxin_2"/>
    <property type="match status" value="1"/>
</dbReference>
<dbReference type="InterPro" id="IPR051470">
    <property type="entry name" value="Thiol:disulfide_interchange"/>
</dbReference>
<comment type="similarity">
    <text evidence="1">Belongs to the thioredoxin family. DsbC subfamily.</text>
</comment>
<evidence type="ECO:0000256" key="1">
    <source>
        <dbReference type="RuleBase" id="RU364038"/>
    </source>
</evidence>
<dbReference type="AlphaFoldDB" id="A0A7L7TGM7"/>
<dbReference type="PANTHER" id="PTHR35272:SF3">
    <property type="entry name" value="THIOL:DISULFIDE INTERCHANGE PROTEIN DSBC"/>
    <property type="match status" value="1"/>
</dbReference>
<dbReference type="GO" id="GO:0042597">
    <property type="term" value="C:periplasmic space"/>
    <property type="evidence" value="ECO:0007669"/>
    <property type="project" value="UniProtKB-SubCell"/>
</dbReference>
<dbReference type="RefSeq" id="WP_054078402.1">
    <property type="nucleotide sequence ID" value="NZ_MK569690.1"/>
</dbReference>
<dbReference type="PANTHER" id="PTHR35272">
    <property type="entry name" value="THIOL:DISULFIDE INTERCHANGE PROTEIN DSBC-RELATED"/>
    <property type="match status" value="1"/>
</dbReference>
<name>A0A7L7TGM7_PSESF</name>
<accession>A0A7L7TGM7</accession>